<name>A0A3N2Q2Y6_SODAK</name>
<sequence>MPAINAIVARDAAHQLAKRNWAAQEPGVVIVFCILGAVGIGILAVLLYKYISRKRAEKEARVSQRI</sequence>
<keyword evidence="1" id="KW-0472">Membrane</keyword>
<dbReference type="OrthoDB" id="5402816at2759"/>
<gene>
    <name evidence="2" type="ORF">SODALDRAFT_330840</name>
</gene>
<reference evidence="2 3" key="1">
    <citation type="journal article" date="2018" name="Mol. Ecol.">
        <title>The obligate alkalophilic soda-lake fungus Sodiomyces alkalinus has shifted to a protein diet.</title>
        <authorList>
            <person name="Grum-Grzhimaylo A.A."/>
            <person name="Falkoski D.L."/>
            <person name="van den Heuvel J."/>
            <person name="Valero-Jimenez C.A."/>
            <person name="Min B."/>
            <person name="Choi I.G."/>
            <person name="Lipzen A."/>
            <person name="Daum C.G."/>
            <person name="Aanen D.K."/>
            <person name="Tsang A."/>
            <person name="Henrissat B."/>
            <person name="Bilanenko E.N."/>
            <person name="de Vries R.P."/>
            <person name="van Kan J.A.L."/>
            <person name="Grigoriev I.V."/>
            <person name="Debets A.J.M."/>
        </authorList>
    </citation>
    <scope>NUCLEOTIDE SEQUENCE [LARGE SCALE GENOMIC DNA]</scope>
    <source>
        <strain evidence="2 3">F11</strain>
    </source>
</reference>
<dbReference type="GeneID" id="39579783"/>
<dbReference type="RefSeq" id="XP_028468937.1">
    <property type="nucleotide sequence ID" value="XM_028611305.1"/>
</dbReference>
<evidence type="ECO:0000256" key="1">
    <source>
        <dbReference type="SAM" id="Phobius"/>
    </source>
</evidence>
<dbReference type="AlphaFoldDB" id="A0A3N2Q2Y6"/>
<accession>A0A3N2Q2Y6</accession>
<evidence type="ECO:0000313" key="2">
    <source>
        <dbReference type="EMBL" id="ROT41131.1"/>
    </source>
</evidence>
<dbReference type="EMBL" id="ML119052">
    <property type="protein sequence ID" value="ROT41131.1"/>
    <property type="molecule type" value="Genomic_DNA"/>
</dbReference>
<dbReference type="STRING" id="1314773.A0A3N2Q2Y6"/>
<feature type="transmembrane region" description="Helical" evidence="1">
    <location>
        <begin position="28"/>
        <end position="48"/>
    </location>
</feature>
<keyword evidence="1" id="KW-0812">Transmembrane</keyword>
<keyword evidence="3" id="KW-1185">Reference proteome</keyword>
<proteinExistence type="predicted"/>
<evidence type="ECO:0000313" key="3">
    <source>
        <dbReference type="Proteomes" id="UP000272025"/>
    </source>
</evidence>
<organism evidence="2 3">
    <name type="scientific">Sodiomyces alkalinus (strain CBS 110278 / VKM F-3762 / F11)</name>
    <name type="common">Alkaliphilic filamentous fungus</name>
    <dbReference type="NCBI Taxonomy" id="1314773"/>
    <lineage>
        <taxon>Eukaryota</taxon>
        <taxon>Fungi</taxon>
        <taxon>Dikarya</taxon>
        <taxon>Ascomycota</taxon>
        <taxon>Pezizomycotina</taxon>
        <taxon>Sordariomycetes</taxon>
        <taxon>Hypocreomycetidae</taxon>
        <taxon>Glomerellales</taxon>
        <taxon>Plectosphaerellaceae</taxon>
        <taxon>Sodiomyces</taxon>
    </lineage>
</organism>
<protein>
    <submittedName>
        <fullName evidence="2">Uncharacterized protein</fullName>
    </submittedName>
</protein>
<dbReference type="Proteomes" id="UP000272025">
    <property type="component" value="Unassembled WGS sequence"/>
</dbReference>
<keyword evidence="1" id="KW-1133">Transmembrane helix</keyword>